<evidence type="ECO:0000256" key="1">
    <source>
        <dbReference type="ARBA" id="ARBA00022737"/>
    </source>
</evidence>
<dbReference type="GO" id="GO:0006281">
    <property type="term" value="P:DNA repair"/>
    <property type="evidence" value="ECO:0007669"/>
    <property type="project" value="UniProtKB-KW"/>
</dbReference>
<evidence type="ECO:0000256" key="4">
    <source>
        <dbReference type="SAM" id="MobiDB-lite"/>
    </source>
</evidence>
<evidence type="ECO:0000256" key="2">
    <source>
        <dbReference type="ARBA" id="ARBA00022763"/>
    </source>
</evidence>
<comment type="caution">
    <text evidence="7">The sequence shown here is derived from an EMBL/GenBank/DDBJ whole genome shotgun (WGS) entry which is preliminary data.</text>
</comment>
<keyword evidence="1" id="KW-0677">Repeat</keyword>
<keyword evidence="2" id="KW-0227">DNA damage</keyword>
<sequence>MAAAGDASPRRQPSSLAFLPGSTRLAAATEAEEHISTIAALLKEAQSASPPHLGKARAACSRLVDALKLCFLGGTPMATWREMVTGLLALAFHVATPPSAQSKFLNSAAALLTNAHGKEQGMFVSGWSPTAGGVDASEDGPVAEYHAAAPGGLLVRWRPLLAAVTAASLGPIAQRAAGEDTTTDALRSLVQFVQAARPYFVPGAAEAIAAAFDADLGAWDERADEALVLMAVFMPRQPLSPAVLEGWAVRWSSEQVSGAANCAWATLIHDALKAERLAALLAVKQADHRGDTAAAETAAAACAELQASRASLASRLLPLALSRFQASLRLRVAGSTEQAGGPSAATLRIAAGTPIASSSSPAALAGLLIELLPAAAADSRLHTALGDSWSDADDALPEPDAAADADVDPGAADESELDRIAGAASSGATLRGLARILRASLRFAHPSNAGSWSSPLAQAVESLAKLLCEDCTATATVVPKRALSWSSDRLCVSRAQVDAVTDLLLPVCKRLLFNRSPGVVSLAMSAVDNLATVRPRRAARFVGAIALDALAGGSSVSKSKPIVAQNLIQRCAESLAWPRPHLPSVVLPVIHCLPSLMRTAEPVWCMSAAMLAVTLSSVLRFGPQSGDEAKEWPDAEWVSAGAEGPSSSPSLMEAWDLDRSPSADVAAPLRRVGLSTHPLFGEAEDAAELSAMLGLGDVATSSSSSSTSSSSASAPAAAAAASLAMADAREAEEAAQASLLVWASETLAAARKVVENAEASNSKTGALGPVSWVLDSLEQINGTPGVVASAGVAGLSLADSAGCTATALFAALPDDCAAAEAEAMVAWALSSAPLENSNAAARLLGCAVHRAPALLDRVVRQLLPGLLHGLGCDEAVANDSSGWAATALADSPLARLAHADSEAATISHRTGELLTWRGTLLCGAVTRMGDALLPYMGGIAAAGARMANSDGGGDSVRELGRALVASVLKATSSTYVLPVQEGSRNRMVRASGDAQAVEFHTPSDAEVAAVCAVSRFLAGPAMLGALAAPASAAQLQTAENACKLVSAMLRAAAPLLADSEAAPIQTTAKSLDATTFFGEEAVGALLERCAACGVAPVAKGEPSARHLFVSAVAALLATLGQATHTSLPSSAATDAIATGTQPHLSASFVAAALALASDALYARGRRSYTADLLGRFVAGACERHSQTADAMIHAVAGWPVAEGGAFPAELAVSMHPASAEFTAELFLAERDSFLVRRWTRAMRDPARAALDCNGSADLSPEPSVGASGGAPSPAGERSWPVPLGHESGGISPASWVATGRGPGDGVGELERPGRVILGAALALAASPVRIIAGTAAQYVELMLRCQPWQRLPLARQALGFLRSSPWLSVDPKAATDEERRRALGGLRCATVLLGGASGNRVARVPDIRFGASKWLADGGSRSAIELAPAGHTAEATAMVVPVLKAVLAGKEPIAARSAFRADAALSARADAVSSLAAVAAGSAATWADRVFAVGLLCAALPIDLQHSFPESGPGDAGLVARVRGKRAGVEPAVGAPLPSRRLRQASSELSAGEVAEAVAAFAAAALDSDAALPVRSAALAALASYFFAASGQAARLSSPAAAAPAWGAPLRQAAAALLTGADHTAAASSPSAPSSVQAASILAVFAGDGKDGLSPLQRLAAALREDHDEATTGADGRPKAGGSGRGTAAEVWSAGVGQSVGAARLVRAQTGLGTGAPGAHATLVESLIECAAAAVTRGEVAWAPAGPDAAAATDSASLAADVAATAASAFLEQSAALAAAAKATGGAGQAGVEERRSSGRASTEIWAGAARTLLRRVDSVPATEGPLADSVAGVLADLAIDVESRPGRALCDALSALLSAMAWWPMEWVGLDWGLAFHYAVDSLPPAQGLAPLFCVAAALAAEGAEASRRAESVTSEAANSDGITSLARAQRLAALAPAWQDFLGRTCSHGCSLAESAAAETSSVPGMAPAPGGEPACAEQQLLAARAGHRVAVTSLLPAAAALSAHPSEPVRTFAGQLLAMVAGLAAVPGPEEASPAAAPLASSPAAGEDGERVGAAVPAVVRAVRGLLPSSQAAADAAAALSLADPRTTLHNGRIETVASAVLRCSTLNRDVAGVRAVLLLFPALLSLGRLAAGDDAAQAKVMQVMASVQAMRFTIAVARDAAAVVEAADSAVVAAGGDSWAAVRATAESGKPAARRLAALPLPSNPRAGADRSEVDAAAAAKFDAALKQRHGLTLGAGAVLQSFPYTMPAFLPRLAVALAEMAAFPPPVRDSAREALAEFRRTHGDTWETDRLRFTRDQLDAVGSLGSTSAMYA</sequence>
<evidence type="ECO:0000256" key="3">
    <source>
        <dbReference type="ARBA" id="ARBA00023204"/>
    </source>
</evidence>
<dbReference type="Pfam" id="PF11919">
    <property type="entry name" value="PSME4_C"/>
    <property type="match status" value="1"/>
</dbReference>
<feature type="region of interest" description="Disordered" evidence="4">
    <location>
        <begin position="390"/>
        <end position="410"/>
    </location>
</feature>
<dbReference type="PANTHER" id="PTHR32170">
    <property type="entry name" value="PROTEASOME ACTIVATOR COMPLEX SUBUNIT 4"/>
    <property type="match status" value="1"/>
</dbReference>
<dbReference type="GO" id="GO:0070628">
    <property type="term" value="F:proteasome binding"/>
    <property type="evidence" value="ECO:0007669"/>
    <property type="project" value="InterPro"/>
</dbReference>
<name>A0A5A8E368_CAFRO</name>
<dbReference type="GO" id="GO:0005829">
    <property type="term" value="C:cytosol"/>
    <property type="evidence" value="ECO:0007669"/>
    <property type="project" value="TreeGrafter"/>
</dbReference>
<feature type="region of interest" description="Disordered" evidence="4">
    <location>
        <begin position="1666"/>
        <end position="1688"/>
    </location>
</feature>
<protein>
    <submittedName>
        <fullName evidence="7">Uncharacterized protein</fullName>
    </submittedName>
</protein>
<dbReference type="GO" id="GO:0010499">
    <property type="term" value="P:proteasomal ubiquitin-independent protein catabolic process"/>
    <property type="evidence" value="ECO:0007669"/>
    <property type="project" value="TreeGrafter"/>
</dbReference>
<feature type="domain" description="Proteasome activator Blm10 middle HEAT repeats region" evidence="6">
    <location>
        <begin position="433"/>
        <end position="536"/>
    </location>
</feature>
<gene>
    <name evidence="7" type="ORF">FNF27_06180</name>
</gene>
<feature type="compositionally biased region" description="Low complexity" evidence="4">
    <location>
        <begin position="1259"/>
        <end position="1276"/>
    </location>
</feature>
<dbReference type="OrthoDB" id="17907at2759"/>
<evidence type="ECO:0000259" key="5">
    <source>
        <dbReference type="Pfam" id="PF11919"/>
    </source>
</evidence>
<dbReference type="Proteomes" id="UP000322899">
    <property type="component" value="Unassembled WGS sequence"/>
</dbReference>
<proteinExistence type="predicted"/>
<dbReference type="PANTHER" id="PTHR32170:SF3">
    <property type="entry name" value="PROTEASOME ACTIVATOR COMPLEX SUBUNIT 4"/>
    <property type="match status" value="1"/>
</dbReference>
<dbReference type="InterPro" id="IPR032430">
    <property type="entry name" value="Blm10_mid"/>
</dbReference>
<dbReference type="GO" id="GO:0016504">
    <property type="term" value="F:peptidase activator activity"/>
    <property type="evidence" value="ECO:0007669"/>
    <property type="project" value="InterPro"/>
</dbReference>
<evidence type="ECO:0000313" key="8">
    <source>
        <dbReference type="Proteomes" id="UP000322899"/>
    </source>
</evidence>
<feature type="domain" description="Proteasome activator complex subunit 4 C-terminal" evidence="5">
    <location>
        <begin position="2232"/>
        <end position="2313"/>
    </location>
</feature>
<dbReference type="GO" id="GO:0005634">
    <property type="term" value="C:nucleus"/>
    <property type="evidence" value="ECO:0007669"/>
    <property type="project" value="TreeGrafter"/>
</dbReference>
<dbReference type="InterPro" id="IPR035309">
    <property type="entry name" value="PSME4"/>
</dbReference>
<dbReference type="Pfam" id="PF16507">
    <property type="entry name" value="HEAT_PSME4_mid"/>
    <property type="match status" value="1"/>
</dbReference>
<dbReference type="EMBL" id="VLTO01000051">
    <property type="protein sequence ID" value="KAA0171909.1"/>
    <property type="molecule type" value="Genomic_DNA"/>
</dbReference>
<dbReference type="InterPro" id="IPR021843">
    <property type="entry name" value="PSME4_C"/>
</dbReference>
<organism evidence="7 8">
    <name type="scientific">Cafeteria roenbergensis</name>
    <name type="common">Marine flagellate</name>
    <dbReference type="NCBI Taxonomy" id="33653"/>
    <lineage>
        <taxon>Eukaryota</taxon>
        <taxon>Sar</taxon>
        <taxon>Stramenopiles</taxon>
        <taxon>Bigyra</taxon>
        <taxon>Opalozoa</taxon>
        <taxon>Bicosoecida</taxon>
        <taxon>Cafeteriaceae</taxon>
        <taxon>Cafeteria</taxon>
    </lineage>
</organism>
<keyword evidence="3" id="KW-0234">DNA repair</keyword>
<feature type="region of interest" description="Disordered" evidence="4">
    <location>
        <begin position="1253"/>
        <end position="1283"/>
    </location>
</feature>
<evidence type="ECO:0000259" key="6">
    <source>
        <dbReference type="Pfam" id="PF16507"/>
    </source>
</evidence>
<reference evidence="7 8" key="1">
    <citation type="submission" date="2019-07" db="EMBL/GenBank/DDBJ databases">
        <title>Genomes of Cafeteria roenbergensis.</title>
        <authorList>
            <person name="Fischer M.G."/>
            <person name="Hackl T."/>
            <person name="Roman M."/>
        </authorList>
    </citation>
    <scope>NUCLEOTIDE SEQUENCE [LARGE SCALE GENOMIC DNA]</scope>
    <source>
        <strain evidence="7 8">E4-10P</strain>
    </source>
</reference>
<accession>A0A5A8E368</accession>
<evidence type="ECO:0000313" key="7">
    <source>
        <dbReference type="EMBL" id="KAA0171909.1"/>
    </source>
</evidence>